<dbReference type="GO" id="GO:0022857">
    <property type="term" value="F:transmembrane transporter activity"/>
    <property type="evidence" value="ECO:0007669"/>
    <property type="project" value="InterPro"/>
</dbReference>
<keyword evidence="3" id="KW-1185">Reference proteome</keyword>
<evidence type="ECO:0000313" key="3">
    <source>
        <dbReference type="Proteomes" id="UP000050509"/>
    </source>
</evidence>
<feature type="transmembrane region" description="Helical" evidence="1">
    <location>
        <begin position="118"/>
        <end position="142"/>
    </location>
</feature>
<dbReference type="EMBL" id="LJCR01001177">
    <property type="protein sequence ID" value="KPV50868.1"/>
    <property type="molecule type" value="Genomic_DNA"/>
</dbReference>
<dbReference type="Pfam" id="PF12822">
    <property type="entry name" value="ECF_trnsprt"/>
    <property type="match status" value="1"/>
</dbReference>
<feature type="transmembrane region" description="Helical" evidence="1">
    <location>
        <begin position="17"/>
        <end position="40"/>
    </location>
</feature>
<feature type="transmembrane region" description="Helical" evidence="1">
    <location>
        <begin position="85"/>
        <end position="106"/>
    </location>
</feature>
<accession>A0A0P9CZ20</accession>
<protein>
    <recommendedName>
        <fullName evidence="4">ECF transporter S component</fullName>
    </recommendedName>
</protein>
<dbReference type="PATRIC" id="fig|186479.3.peg.781"/>
<dbReference type="Gene3D" id="1.10.1760.20">
    <property type="match status" value="1"/>
</dbReference>
<dbReference type="InterPro" id="IPR024529">
    <property type="entry name" value="ECF_trnsprt_substrate-spec"/>
</dbReference>
<dbReference type="AlphaFoldDB" id="A0A0P9CZ20"/>
<sequence>MATIPQDRPTALNTRRIVVAGVLGAIAIVLGVTRLGFIPVPNLSGNATIMHIPAIIGAVLEGPIVGILAGGIFGIFSMIQGGGFFANPLISVVPRLIIGLTSWLAYRSLKPINADLAAAVAGIVGTLTNTVLVVGAIILFAFGDVQQAAAAAGAPNLTVGAFVASIIPQAIAELVIAAVLTPLVVRGVNLVRSGRTSATDTTPRDKSSF</sequence>
<proteinExistence type="predicted"/>
<dbReference type="Proteomes" id="UP000050509">
    <property type="component" value="Unassembled WGS sequence"/>
</dbReference>
<evidence type="ECO:0000256" key="1">
    <source>
        <dbReference type="SAM" id="Phobius"/>
    </source>
</evidence>
<name>A0A0P9CZ20_9CHLR</name>
<gene>
    <name evidence="2" type="ORF">SE17_24440</name>
</gene>
<feature type="transmembrane region" description="Helical" evidence="1">
    <location>
        <begin position="162"/>
        <end position="185"/>
    </location>
</feature>
<organism evidence="2 3">
    <name type="scientific">Kouleothrix aurantiaca</name>
    <dbReference type="NCBI Taxonomy" id="186479"/>
    <lineage>
        <taxon>Bacteria</taxon>
        <taxon>Bacillati</taxon>
        <taxon>Chloroflexota</taxon>
        <taxon>Chloroflexia</taxon>
        <taxon>Chloroflexales</taxon>
        <taxon>Roseiflexineae</taxon>
        <taxon>Roseiflexaceae</taxon>
        <taxon>Kouleothrix</taxon>
    </lineage>
</organism>
<evidence type="ECO:0008006" key="4">
    <source>
        <dbReference type="Google" id="ProtNLM"/>
    </source>
</evidence>
<evidence type="ECO:0000313" key="2">
    <source>
        <dbReference type="EMBL" id="KPV50868.1"/>
    </source>
</evidence>
<comment type="caution">
    <text evidence="2">The sequence shown here is derived from an EMBL/GenBank/DDBJ whole genome shotgun (WGS) entry which is preliminary data.</text>
</comment>
<keyword evidence="1" id="KW-0472">Membrane</keyword>
<keyword evidence="1" id="KW-0812">Transmembrane</keyword>
<feature type="transmembrane region" description="Helical" evidence="1">
    <location>
        <begin position="52"/>
        <end position="79"/>
    </location>
</feature>
<keyword evidence="1" id="KW-1133">Transmembrane helix</keyword>
<reference evidence="2 3" key="1">
    <citation type="submission" date="2015-09" db="EMBL/GenBank/DDBJ databases">
        <title>Draft genome sequence of Kouleothrix aurantiaca JCM 19913.</title>
        <authorList>
            <person name="Hemp J."/>
        </authorList>
    </citation>
    <scope>NUCLEOTIDE SEQUENCE [LARGE SCALE GENOMIC DNA]</scope>
    <source>
        <strain evidence="2 3">COM-B</strain>
    </source>
</reference>